<dbReference type="Proteomes" id="UP000012589">
    <property type="component" value="Unassembled WGS sequence"/>
</dbReference>
<sequence>MTNEQIVSEIRNGFSTTNNMQLLYESNLPLIKKFIKPYTAYECEADLLQESYFGLLEAVKRYETDRNVQFMTFAQYWIKQSVQRYLENCGSTVRIPTHTRAKMSRIRKATSQLRQEQGREPVPTEIAALSGVSVEEVQEIQGYMQSVISLDTPIAEDNSLTLADTLQADLSVENDTVDKIL</sequence>
<dbReference type="AlphaFoldDB" id="N1ZNF3"/>
<feature type="domain" description="RNA polymerase sigma-70 region 2" evidence="2">
    <location>
        <begin position="23"/>
        <end position="86"/>
    </location>
</feature>
<dbReference type="HOGENOM" id="CLU_1486935_0_0_9"/>
<dbReference type="STRING" id="1235802.C823_05979"/>
<evidence type="ECO:0000259" key="2">
    <source>
        <dbReference type="Pfam" id="PF04542"/>
    </source>
</evidence>
<reference evidence="3 4" key="1">
    <citation type="journal article" date="2014" name="Genome Announc.">
        <title>Draft genome sequences of the altered schaedler flora, a defined bacterial community from gnotobiotic mice.</title>
        <authorList>
            <person name="Wannemuehler M.J."/>
            <person name="Overstreet A.M."/>
            <person name="Ward D.V."/>
            <person name="Phillips G.J."/>
        </authorList>
    </citation>
    <scope>NUCLEOTIDE SEQUENCE [LARGE SCALE GENOMIC DNA]</scope>
    <source>
        <strain evidence="3 4">ASF492</strain>
    </source>
</reference>
<dbReference type="NCBIfam" id="TIGR02937">
    <property type="entry name" value="sigma70-ECF"/>
    <property type="match status" value="1"/>
</dbReference>
<dbReference type="InterPro" id="IPR050239">
    <property type="entry name" value="Sigma-70_RNA_pol_init_factors"/>
</dbReference>
<comment type="caution">
    <text evidence="3">The sequence shown here is derived from an EMBL/GenBank/DDBJ whole genome shotgun (WGS) entry which is preliminary data.</text>
</comment>
<name>N1ZNF3_9FIRM</name>
<dbReference type="GO" id="GO:0006352">
    <property type="term" value="P:DNA-templated transcription initiation"/>
    <property type="evidence" value="ECO:0007669"/>
    <property type="project" value="InterPro"/>
</dbReference>
<dbReference type="Gene3D" id="1.10.601.10">
    <property type="entry name" value="RNA Polymerase Primary Sigma Factor"/>
    <property type="match status" value="1"/>
</dbReference>
<dbReference type="Pfam" id="PF04539">
    <property type="entry name" value="Sigma70_r3"/>
    <property type="match status" value="1"/>
</dbReference>
<dbReference type="InterPro" id="IPR007624">
    <property type="entry name" value="RNA_pol_sigma70_r3"/>
</dbReference>
<dbReference type="GO" id="GO:0003700">
    <property type="term" value="F:DNA-binding transcription factor activity"/>
    <property type="evidence" value="ECO:0007669"/>
    <property type="project" value="InterPro"/>
</dbReference>
<dbReference type="InterPro" id="IPR014284">
    <property type="entry name" value="RNA_pol_sigma-70_dom"/>
</dbReference>
<proteinExistence type="predicted"/>
<dbReference type="InterPro" id="IPR013325">
    <property type="entry name" value="RNA_pol_sigma_r2"/>
</dbReference>
<dbReference type="PANTHER" id="PTHR30603">
    <property type="entry name" value="RNA POLYMERASE SIGMA FACTOR RPO"/>
    <property type="match status" value="1"/>
</dbReference>
<dbReference type="InterPro" id="IPR007627">
    <property type="entry name" value="RNA_pol_sigma70_r2"/>
</dbReference>
<dbReference type="InterPro" id="IPR013324">
    <property type="entry name" value="RNA_pol_sigma_r3/r4-like"/>
</dbReference>
<accession>N1ZNF3</accession>
<dbReference type="SUPFAM" id="SSF88946">
    <property type="entry name" value="Sigma2 domain of RNA polymerase sigma factors"/>
    <property type="match status" value="1"/>
</dbReference>
<protein>
    <submittedName>
        <fullName evidence="3">Sigma-70 family RNA polymerase sigma factor</fullName>
    </submittedName>
</protein>
<dbReference type="Pfam" id="PF04542">
    <property type="entry name" value="Sigma70_r2"/>
    <property type="match status" value="1"/>
</dbReference>
<dbReference type="SUPFAM" id="SSF88659">
    <property type="entry name" value="Sigma3 and sigma4 domains of RNA polymerase sigma factors"/>
    <property type="match status" value="1"/>
</dbReference>
<feature type="domain" description="RNA polymerase sigma-70 region 3" evidence="1">
    <location>
        <begin position="103"/>
        <end position="169"/>
    </location>
</feature>
<evidence type="ECO:0000259" key="1">
    <source>
        <dbReference type="Pfam" id="PF04539"/>
    </source>
</evidence>
<evidence type="ECO:0000313" key="4">
    <source>
        <dbReference type="Proteomes" id="UP000012589"/>
    </source>
</evidence>
<dbReference type="InterPro" id="IPR036388">
    <property type="entry name" value="WH-like_DNA-bd_sf"/>
</dbReference>
<gene>
    <name evidence="3" type="ORF">C823_05979</name>
</gene>
<evidence type="ECO:0000313" key="3">
    <source>
        <dbReference type="EMBL" id="EMZ17426.1"/>
    </source>
</evidence>
<organism evidence="3 4">
    <name type="scientific">Eubacterium plexicaudatum ASF492</name>
    <dbReference type="NCBI Taxonomy" id="1235802"/>
    <lineage>
        <taxon>Bacteria</taxon>
        <taxon>Bacillati</taxon>
        <taxon>Bacillota</taxon>
        <taxon>Clostridia</taxon>
        <taxon>Eubacteriales</taxon>
        <taxon>Eubacteriaceae</taxon>
        <taxon>Eubacterium</taxon>
    </lineage>
</organism>
<dbReference type="PATRIC" id="fig|1235802.3.peg.6315"/>
<dbReference type="OrthoDB" id="9809557at2"/>
<dbReference type="eggNOG" id="COG0568">
    <property type="taxonomic scope" value="Bacteria"/>
</dbReference>
<dbReference type="Gene3D" id="1.10.10.10">
    <property type="entry name" value="Winged helix-like DNA-binding domain superfamily/Winged helix DNA-binding domain"/>
    <property type="match status" value="1"/>
</dbReference>
<keyword evidence="4" id="KW-1185">Reference proteome</keyword>
<dbReference type="EMBL" id="AQFT01000207">
    <property type="protein sequence ID" value="EMZ17426.1"/>
    <property type="molecule type" value="Genomic_DNA"/>
</dbReference>
<dbReference type="PANTHER" id="PTHR30603:SF47">
    <property type="entry name" value="RNA POLYMERASE SIGMA FACTOR SIGD, CHLOROPLASTIC"/>
    <property type="match status" value="1"/>
</dbReference>